<feature type="domain" description="XdhC Rossmann" evidence="2">
    <location>
        <begin position="106"/>
        <end position="247"/>
    </location>
</feature>
<dbReference type="EMBL" id="JAMFLX010000013">
    <property type="protein sequence ID" value="MCL6270479.1"/>
    <property type="molecule type" value="Genomic_DNA"/>
</dbReference>
<organism evidence="3 4">
    <name type="scientific">Parendozoicomonas callyspongiae</name>
    <dbReference type="NCBI Taxonomy" id="2942213"/>
    <lineage>
        <taxon>Bacteria</taxon>
        <taxon>Pseudomonadati</taxon>
        <taxon>Pseudomonadota</taxon>
        <taxon>Gammaproteobacteria</taxon>
        <taxon>Oceanospirillales</taxon>
        <taxon>Endozoicomonadaceae</taxon>
        <taxon>Parendozoicomonas</taxon>
    </lineage>
</organism>
<dbReference type="NCBIfam" id="TIGR03309">
    <property type="entry name" value="matur_yqeB"/>
    <property type="match status" value="1"/>
</dbReference>
<dbReference type="InterPro" id="IPR017695">
    <property type="entry name" value="Se-dep_Mo_hydrolase_YqeB"/>
</dbReference>
<dbReference type="Pfam" id="PF13478">
    <property type="entry name" value="XdhC_C"/>
    <property type="match status" value="1"/>
</dbReference>
<dbReference type="RefSeq" id="WP_249699702.1">
    <property type="nucleotide sequence ID" value="NZ_JAMFLX010000013.1"/>
</dbReference>
<sequence>MNLFAEAARLTESNTPFALATIVSTKGSAPRHSSQMLVRRDGTVLGTVGGGLIENHVIDQAMEAIVARKPRTIQRSLTRKGKDAMDMDCAGAMTIHIDVHGLKPEMVLAGAGHVNRAVAALAGQMGFEITVVDSYEPNLNALHFPNGTRLVHGETMAEGLTKVELNDNCYVLVATNHEDTDGLAAVIESSSSYIALLGSRTKVKTLKQRMLERGVSPEVVAGIRAPVGLDIGAETPVEIAVSIMAEILMERNERSGRPMKDSIRNGGSNLVVIRGAGDMATGTAIRLKRSGFQVAMLDVAEPTVIRTSVAFAQTMFVDGSVEVEGIKAHKACSVAEAWRLLDAGTVPVLIDPKGEILRQFKPGIVIDSILAKKNLGTSKEMAPLTIALGPGFNAGEDVDVVVETNRGHNLGRVILEGPAAQNTGIPGNIAGYTEERIIRAPSAGEMQPLAAVGDLVVEGQMIAKVGNEAVTAKISGKIRGMLNPGISVTEGFKIGDIDPRGEQADHTTVSDKARAVAGGVLEAIMMFRH</sequence>
<keyword evidence="4" id="KW-1185">Reference proteome</keyword>
<dbReference type="PANTHER" id="PTHR30388:SF6">
    <property type="entry name" value="XANTHINE DEHYDROGENASE SUBUNIT A-RELATED"/>
    <property type="match status" value="1"/>
</dbReference>
<evidence type="ECO:0000259" key="1">
    <source>
        <dbReference type="Pfam" id="PF02625"/>
    </source>
</evidence>
<feature type="domain" description="XdhC- CoxI" evidence="1">
    <location>
        <begin position="12"/>
        <end position="73"/>
    </location>
</feature>
<dbReference type="InterPro" id="IPR003777">
    <property type="entry name" value="XdhC_CoxI"/>
</dbReference>
<dbReference type="Gene3D" id="3.40.50.720">
    <property type="entry name" value="NAD(P)-binding Rossmann-like Domain"/>
    <property type="match status" value="1"/>
</dbReference>
<protein>
    <submittedName>
        <fullName evidence="3">Selenium-dependent molybdenum cofactor biosynthesis protein YqeB</fullName>
    </submittedName>
</protein>
<evidence type="ECO:0000313" key="3">
    <source>
        <dbReference type="EMBL" id="MCL6270479.1"/>
    </source>
</evidence>
<reference evidence="3 4" key="1">
    <citation type="submission" date="2022-05" db="EMBL/GenBank/DDBJ databases">
        <authorList>
            <person name="Park J.-S."/>
        </authorList>
    </citation>
    <scope>NUCLEOTIDE SEQUENCE [LARGE SCALE GENOMIC DNA]</scope>
    <source>
        <strain evidence="3 4">2012CJ34-2</strain>
    </source>
</reference>
<gene>
    <name evidence="3" type="primary">yqeB</name>
    <name evidence="3" type="ORF">M3P05_11155</name>
</gene>
<dbReference type="PANTHER" id="PTHR30388">
    <property type="entry name" value="ALDEHYDE OXIDOREDUCTASE MOLYBDENUM COFACTOR ASSEMBLY PROTEIN"/>
    <property type="match status" value="1"/>
</dbReference>
<evidence type="ECO:0000313" key="4">
    <source>
        <dbReference type="Proteomes" id="UP001203338"/>
    </source>
</evidence>
<dbReference type="Pfam" id="PF02625">
    <property type="entry name" value="XdhC_CoxI"/>
    <property type="match status" value="1"/>
</dbReference>
<evidence type="ECO:0000259" key="2">
    <source>
        <dbReference type="Pfam" id="PF13478"/>
    </source>
</evidence>
<proteinExistence type="predicted"/>
<dbReference type="InterPro" id="IPR027051">
    <property type="entry name" value="XdhC_Rossmann_dom"/>
</dbReference>
<dbReference type="Proteomes" id="UP001203338">
    <property type="component" value="Unassembled WGS sequence"/>
</dbReference>
<name>A0ABT0PGK1_9GAMM</name>
<accession>A0ABT0PGK1</accession>
<comment type="caution">
    <text evidence="3">The sequence shown here is derived from an EMBL/GenBank/DDBJ whole genome shotgun (WGS) entry which is preliminary data.</text>
</comment>
<dbReference type="InterPro" id="IPR052698">
    <property type="entry name" value="MoCofactor_Util/Proc"/>
</dbReference>